<name>A0ACB9KES0_BAUVA</name>
<gene>
    <name evidence="1" type="ORF">L6164_035679</name>
</gene>
<evidence type="ECO:0000313" key="2">
    <source>
        <dbReference type="Proteomes" id="UP000828941"/>
    </source>
</evidence>
<reference evidence="1 2" key="1">
    <citation type="journal article" date="2022" name="DNA Res.">
        <title>Chromosomal-level genome assembly of the orchid tree Bauhinia variegata (Leguminosae; Cercidoideae) supports the allotetraploid origin hypothesis of Bauhinia.</title>
        <authorList>
            <person name="Zhong Y."/>
            <person name="Chen Y."/>
            <person name="Zheng D."/>
            <person name="Pang J."/>
            <person name="Liu Y."/>
            <person name="Luo S."/>
            <person name="Meng S."/>
            <person name="Qian L."/>
            <person name="Wei D."/>
            <person name="Dai S."/>
            <person name="Zhou R."/>
        </authorList>
    </citation>
    <scope>NUCLEOTIDE SEQUENCE [LARGE SCALE GENOMIC DNA]</scope>
    <source>
        <strain evidence="1">BV-YZ2020</strain>
    </source>
</reference>
<dbReference type="EMBL" id="CM039439">
    <property type="protein sequence ID" value="KAI4295660.1"/>
    <property type="molecule type" value="Genomic_DNA"/>
</dbReference>
<evidence type="ECO:0000313" key="1">
    <source>
        <dbReference type="EMBL" id="KAI4295660.1"/>
    </source>
</evidence>
<comment type="caution">
    <text evidence="1">The sequence shown here is derived from an EMBL/GenBank/DDBJ whole genome shotgun (WGS) entry which is preliminary data.</text>
</comment>
<organism evidence="1 2">
    <name type="scientific">Bauhinia variegata</name>
    <name type="common">Purple orchid tree</name>
    <name type="synonym">Phanera variegata</name>
    <dbReference type="NCBI Taxonomy" id="167791"/>
    <lineage>
        <taxon>Eukaryota</taxon>
        <taxon>Viridiplantae</taxon>
        <taxon>Streptophyta</taxon>
        <taxon>Embryophyta</taxon>
        <taxon>Tracheophyta</taxon>
        <taxon>Spermatophyta</taxon>
        <taxon>Magnoliopsida</taxon>
        <taxon>eudicotyledons</taxon>
        <taxon>Gunneridae</taxon>
        <taxon>Pentapetalae</taxon>
        <taxon>rosids</taxon>
        <taxon>fabids</taxon>
        <taxon>Fabales</taxon>
        <taxon>Fabaceae</taxon>
        <taxon>Cercidoideae</taxon>
        <taxon>Cercideae</taxon>
        <taxon>Bauhiniinae</taxon>
        <taxon>Bauhinia</taxon>
    </lineage>
</organism>
<protein>
    <submittedName>
        <fullName evidence="1">Uncharacterized protein</fullName>
    </submittedName>
</protein>
<proteinExistence type="predicted"/>
<sequence length="178" mass="20112">MASSTYSTASAPFSLSRSRTLSNPTSYFSNSLRQHNPTPGSSFRFPLQRAQKGFKVQNRPLIPMIQCIRETRATTVSKDMWESSILKSETPVLVEFYASWCGPCRMVHRVIDEIATEYAGKLKCFVLNTDNDLQIAEDYEIKAVPVVLLFKNGQKCDTVIGTMPKEFYVNAIERVLKS</sequence>
<accession>A0ACB9KES0</accession>
<keyword evidence="2" id="KW-1185">Reference proteome</keyword>
<dbReference type="Proteomes" id="UP000828941">
    <property type="component" value="Chromosome 14"/>
</dbReference>